<feature type="domain" description="ABC transporter" evidence="5">
    <location>
        <begin position="16"/>
        <end position="277"/>
    </location>
</feature>
<sequence>MTFHQPTGSMPQSALLSASGVAKSFTMHLRGGIRLPVVEDVGFALHPGECLVLGGPSGVGKSSILRMVYGNYAIDGGQILVRNRRTGELDDLGGGDPRLILDLRRDSIGYVSQFLRAVPRVSALDIVAEPLISRGTDPDEARERATALLDRLHLPSALFGLPPATFSGGEKQRVNIARGFITDHPVLLLDEPTASLDAANRDVVIALIKEKLQAGTGVLGIFHDQPVRDAVVTRTIDVSSFSARKKIEAVTEPSSERHGSSQQTSASLQEEQFRGPQR</sequence>
<comment type="caution">
    <text evidence="6">The sequence shown here is derived from an EMBL/GenBank/DDBJ whole genome shotgun (WGS) entry which is preliminary data.</text>
</comment>
<dbReference type="GO" id="GO:0016887">
    <property type="term" value="F:ATP hydrolysis activity"/>
    <property type="evidence" value="ECO:0007669"/>
    <property type="project" value="InterPro"/>
</dbReference>
<reference evidence="6" key="1">
    <citation type="journal article" date="2014" name="Int. J. Syst. Evol. Microbiol.">
        <title>Complete genome sequence of Corynebacterium casei LMG S-19264T (=DSM 44701T), isolated from a smear-ripened cheese.</title>
        <authorList>
            <consortium name="US DOE Joint Genome Institute (JGI-PGF)"/>
            <person name="Walter F."/>
            <person name="Albersmeier A."/>
            <person name="Kalinowski J."/>
            <person name="Ruckert C."/>
        </authorList>
    </citation>
    <scope>NUCLEOTIDE SEQUENCE</scope>
    <source>
        <strain evidence="6">CCM 7684</strain>
    </source>
</reference>
<dbReference type="InterPro" id="IPR012701">
    <property type="entry name" value="CP_lyase_PhnL"/>
</dbReference>
<dbReference type="InterPro" id="IPR017871">
    <property type="entry name" value="ABC_transporter-like_CS"/>
</dbReference>
<dbReference type="PROSITE" id="PS50893">
    <property type="entry name" value="ABC_TRANSPORTER_2"/>
    <property type="match status" value="1"/>
</dbReference>
<feature type="compositionally biased region" description="Polar residues" evidence="4">
    <location>
        <begin position="260"/>
        <end position="270"/>
    </location>
</feature>
<evidence type="ECO:0000256" key="3">
    <source>
        <dbReference type="ARBA" id="ARBA00022840"/>
    </source>
</evidence>
<dbReference type="Gene3D" id="3.40.50.300">
    <property type="entry name" value="P-loop containing nucleotide triphosphate hydrolases"/>
    <property type="match status" value="1"/>
</dbReference>
<dbReference type="InterPro" id="IPR003593">
    <property type="entry name" value="AAA+_ATPase"/>
</dbReference>
<reference evidence="6" key="2">
    <citation type="submission" date="2020-09" db="EMBL/GenBank/DDBJ databases">
        <authorList>
            <person name="Sun Q."/>
            <person name="Sedlacek I."/>
        </authorList>
    </citation>
    <scope>NUCLEOTIDE SEQUENCE</scope>
    <source>
        <strain evidence="6">CCM 7684</strain>
    </source>
</reference>
<feature type="region of interest" description="Disordered" evidence="4">
    <location>
        <begin position="248"/>
        <end position="278"/>
    </location>
</feature>
<dbReference type="NCBIfam" id="TIGR02324">
    <property type="entry name" value="CP_lyasePhnL"/>
    <property type="match status" value="1"/>
</dbReference>
<evidence type="ECO:0000256" key="1">
    <source>
        <dbReference type="ARBA" id="ARBA00005417"/>
    </source>
</evidence>
<dbReference type="InterPro" id="IPR027417">
    <property type="entry name" value="P-loop_NTPase"/>
</dbReference>
<evidence type="ECO:0000259" key="5">
    <source>
        <dbReference type="PROSITE" id="PS50893"/>
    </source>
</evidence>
<protein>
    <submittedName>
        <fullName evidence="6">Phosphonate C-P lyase system protein PhnL</fullName>
    </submittedName>
</protein>
<dbReference type="PANTHER" id="PTHR42798">
    <property type="entry name" value="LIPOPROTEIN-RELEASING SYSTEM ATP-BINDING PROTEIN LOLD"/>
    <property type="match status" value="1"/>
</dbReference>
<evidence type="ECO:0000256" key="2">
    <source>
        <dbReference type="ARBA" id="ARBA00022741"/>
    </source>
</evidence>
<dbReference type="SMART" id="SM00382">
    <property type="entry name" value="AAA"/>
    <property type="match status" value="1"/>
</dbReference>
<evidence type="ECO:0000313" key="7">
    <source>
        <dbReference type="Proteomes" id="UP000602745"/>
    </source>
</evidence>
<dbReference type="SUPFAM" id="SSF52540">
    <property type="entry name" value="P-loop containing nucleoside triphosphate hydrolases"/>
    <property type="match status" value="1"/>
</dbReference>
<dbReference type="InterPro" id="IPR003439">
    <property type="entry name" value="ABC_transporter-like_ATP-bd"/>
</dbReference>
<name>A0A8J3DY75_9RHOB</name>
<keyword evidence="7" id="KW-1185">Reference proteome</keyword>
<evidence type="ECO:0000313" key="6">
    <source>
        <dbReference type="EMBL" id="GGE49354.1"/>
    </source>
</evidence>
<dbReference type="RefSeq" id="WP_229729455.1">
    <property type="nucleotide sequence ID" value="NZ_BMCP01000003.1"/>
</dbReference>
<evidence type="ECO:0000256" key="4">
    <source>
        <dbReference type="SAM" id="MobiDB-lite"/>
    </source>
</evidence>
<gene>
    <name evidence="6" type="primary">phnL</name>
    <name evidence="6" type="ORF">GCM10007276_28120</name>
</gene>
<dbReference type="AlphaFoldDB" id="A0A8J3DY75"/>
<dbReference type="PANTHER" id="PTHR42798:SF7">
    <property type="entry name" value="ALPHA-D-RIBOSE 1-METHYLPHOSPHONATE 5-TRIPHOSPHATE SYNTHASE SUBUNIT PHNL"/>
    <property type="match status" value="1"/>
</dbReference>
<dbReference type="PROSITE" id="PS00211">
    <property type="entry name" value="ABC_TRANSPORTER_1"/>
    <property type="match status" value="1"/>
</dbReference>
<feature type="compositionally biased region" description="Basic and acidic residues" evidence="4">
    <location>
        <begin position="248"/>
        <end position="259"/>
    </location>
</feature>
<dbReference type="Proteomes" id="UP000602745">
    <property type="component" value="Unassembled WGS sequence"/>
</dbReference>
<proteinExistence type="inferred from homology"/>
<dbReference type="GO" id="GO:0016829">
    <property type="term" value="F:lyase activity"/>
    <property type="evidence" value="ECO:0007669"/>
    <property type="project" value="UniProtKB-KW"/>
</dbReference>
<dbReference type="Pfam" id="PF00005">
    <property type="entry name" value="ABC_tran"/>
    <property type="match status" value="1"/>
</dbReference>
<organism evidence="6 7">
    <name type="scientific">Agaricicola taiwanensis</name>
    <dbReference type="NCBI Taxonomy" id="591372"/>
    <lineage>
        <taxon>Bacteria</taxon>
        <taxon>Pseudomonadati</taxon>
        <taxon>Pseudomonadota</taxon>
        <taxon>Alphaproteobacteria</taxon>
        <taxon>Rhodobacterales</taxon>
        <taxon>Paracoccaceae</taxon>
        <taxon>Agaricicola</taxon>
    </lineage>
</organism>
<comment type="similarity">
    <text evidence="1">Belongs to the ABC transporter superfamily.</text>
</comment>
<keyword evidence="6" id="KW-0456">Lyase</keyword>
<dbReference type="GO" id="GO:0005524">
    <property type="term" value="F:ATP binding"/>
    <property type="evidence" value="ECO:0007669"/>
    <property type="project" value="UniProtKB-KW"/>
</dbReference>
<keyword evidence="3" id="KW-0067">ATP-binding</keyword>
<keyword evidence="2" id="KW-0547">Nucleotide-binding</keyword>
<dbReference type="EMBL" id="BMCP01000003">
    <property type="protein sequence ID" value="GGE49354.1"/>
    <property type="molecule type" value="Genomic_DNA"/>
</dbReference>
<accession>A0A8J3DY75</accession>